<dbReference type="PANTHER" id="PTHR12835:SF5">
    <property type="entry name" value="BIOTIN--PROTEIN LIGASE"/>
    <property type="match status" value="1"/>
</dbReference>
<dbReference type="PROSITE" id="PS51733">
    <property type="entry name" value="BPL_LPL_CATALYTIC"/>
    <property type="match status" value="1"/>
</dbReference>
<dbReference type="InterPro" id="IPR003142">
    <property type="entry name" value="BPL_C"/>
</dbReference>
<dbReference type="Pfam" id="PF03099">
    <property type="entry name" value="BPL_LplA_LipB"/>
    <property type="match status" value="1"/>
</dbReference>
<feature type="compositionally biased region" description="Polar residues" evidence="3">
    <location>
        <begin position="315"/>
        <end position="330"/>
    </location>
</feature>
<feature type="domain" description="BPL/LPL catalytic" evidence="4">
    <location>
        <begin position="880"/>
        <end position="1074"/>
    </location>
</feature>
<comment type="similarity">
    <text evidence="1">Belongs to the biotin--protein ligase family.</text>
</comment>
<proteinExistence type="inferred from homology"/>
<feature type="region of interest" description="Disordered" evidence="3">
    <location>
        <begin position="256"/>
        <end position="491"/>
    </location>
</feature>
<dbReference type="Pfam" id="PF02237">
    <property type="entry name" value="BPL_C"/>
    <property type="match status" value="1"/>
</dbReference>
<dbReference type="InterPro" id="IPR045864">
    <property type="entry name" value="aa-tRNA-synth_II/BPL/LPL"/>
</dbReference>
<organism evidence="5 6">
    <name type="scientific">Musca domestica</name>
    <name type="common">House fly</name>
    <dbReference type="NCBI Taxonomy" id="7370"/>
    <lineage>
        <taxon>Eukaryota</taxon>
        <taxon>Metazoa</taxon>
        <taxon>Ecdysozoa</taxon>
        <taxon>Arthropoda</taxon>
        <taxon>Hexapoda</taxon>
        <taxon>Insecta</taxon>
        <taxon>Pterygota</taxon>
        <taxon>Neoptera</taxon>
        <taxon>Endopterygota</taxon>
        <taxon>Diptera</taxon>
        <taxon>Brachycera</taxon>
        <taxon>Muscomorpha</taxon>
        <taxon>Muscoidea</taxon>
        <taxon>Muscidae</taxon>
        <taxon>Musca</taxon>
    </lineage>
</organism>
<dbReference type="PANTHER" id="PTHR12835">
    <property type="entry name" value="BIOTIN PROTEIN LIGASE"/>
    <property type="match status" value="1"/>
</dbReference>
<evidence type="ECO:0000313" key="6">
    <source>
        <dbReference type="RefSeq" id="XP_058984559.1"/>
    </source>
</evidence>
<feature type="compositionally biased region" description="Basic and acidic residues" evidence="3">
    <location>
        <begin position="405"/>
        <end position="474"/>
    </location>
</feature>
<accession>A0ABM3VFI9</accession>
<evidence type="ECO:0000256" key="2">
    <source>
        <dbReference type="ARBA" id="ARBA00022598"/>
    </source>
</evidence>
<evidence type="ECO:0000259" key="4">
    <source>
        <dbReference type="PROSITE" id="PS51733"/>
    </source>
</evidence>
<feature type="compositionally biased region" description="Low complexity" evidence="3">
    <location>
        <begin position="264"/>
        <end position="274"/>
    </location>
</feature>
<reference evidence="6" key="1">
    <citation type="submission" date="2025-08" db="UniProtKB">
        <authorList>
            <consortium name="RefSeq"/>
        </authorList>
    </citation>
    <scope>IDENTIFICATION</scope>
    <source>
        <strain evidence="6">Aabys</strain>
        <tissue evidence="6">Whole body</tissue>
    </source>
</reference>
<gene>
    <name evidence="6" type="primary">LOC101898108</name>
</gene>
<keyword evidence="2" id="KW-0436">Ligase</keyword>
<dbReference type="InterPro" id="IPR004143">
    <property type="entry name" value="BPL_LPL_catalytic"/>
</dbReference>
<name>A0ABM3VFI9_MUSDO</name>
<dbReference type="Gene3D" id="3.30.930.10">
    <property type="entry name" value="Bira Bifunctional Protein, Domain 2"/>
    <property type="match status" value="1"/>
</dbReference>
<dbReference type="GeneID" id="101898108"/>
<dbReference type="InterPro" id="IPR004408">
    <property type="entry name" value="Biotin_CoA_COase_ligase"/>
</dbReference>
<feature type="compositionally biased region" description="Basic and acidic residues" evidence="3">
    <location>
        <begin position="278"/>
        <end position="293"/>
    </location>
</feature>
<keyword evidence="5" id="KW-1185">Reference proteome</keyword>
<evidence type="ECO:0000256" key="1">
    <source>
        <dbReference type="ARBA" id="ARBA00009934"/>
    </source>
</evidence>
<protein>
    <submittedName>
        <fullName evidence="6">Uncharacterized protein LOC101898108 isoform X1</fullName>
    </submittedName>
</protein>
<dbReference type="NCBIfam" id="TIGR00121">
    <property type="entry name" value="birA_ligase"/>
    <property type="match status" value="1"/>
</dbReference>
<feature type="compositionally biased region" description="Basic and acidic residues" evidence="3">
    <location>
        <begin position="299"/>
        <end position="314"/>
    </location>
</feature>
<dbReference type="SUPFAM" id="SSF55681">
    <property type="entry name" value="Class II aaRS and biotin synthetases"/>
    <property type="match status" value="1"/>
</dbReference>
<dbReference type="Proteomes" id="UP001652621">
    <property type="component" value="Unplaced"/>
</dbReference>
<sequence length="1150" mass="128762">MLTLYYVSATFLQSWRINKICQKIGEQLSQQATIAFYVLPQNRDDGFYSRLATSELCQNRQIARVTEILWLHDNNRGCCLMPLQSIPTSSWITFPDAPGLRPFIFGKSPESLQRSLSLDRHGSGLIRLLLETETTPCYEDRVWQQDVVRIENYGKLIAWKIDSHLAVLIETDIEHFTKLLIDTFLQNNLFINDRLPLLRIESVRNDGTPQPYSLLCSHLRKPARSMEECNREEWPKHLDDLRAVSVLANQAIEYSSNKNKTESKSPAASSAIKPDLIPQEKRSESSVKKDSPKKPQAQDAKKLEHGEKSKKEMSQKVQQDGAQQENVSAKDSSEKFIKNEKVNQNENANSKQKVASPQTSKRTGEEKAASPSKLRAKPTEIRKPGVPDAGRFKTAKTSSESLIEAETKKSSELEKIAASKVAERSKSKSPTKPEEKVSDKKSITKEKESQSTARKESPKRQAEKSSEIPKESKEMPPTPNKSETAKTTAASLPKVDVATTISTTNSDQTKPINTTAAPAALPSSVTAAMASASPIKDNAKRPSLKRHKDSIKECKPLNVLVYAETATARESAINILKEILAENTYTIYPMTQQQVEQKHWLNSTALLVVCGSVANAMGELFVDYFLHGGKVLSLCSDVLHFILPTYRTAEVREHELVQFSYDKWQKVKMMHHIFCYQPSPVKKNFSTDSDDSAYGTNRKPALVCPPRSIELKDLKGHLHQLDVKVLGTEETWNTPSLLLAKNQKSGGSAVFSQVHLEINPSEFESDESKYAILKESDKIRHEIFSDLLKNHLSLNVKSNKVVADISAGPKCVYKKAYFLGKHEAKFELLEKLKDQCGNDNAITTSNLMMKFCGPDDKLPNVNSNILPILIHSCPEDFSTVEYFDNLKTSYVGRLVIYAPVVSSSQHVISDLELSNGIAVIPRQQTSGMGRSNNQWLSPLGCAMFSIQLHISLNSPLGQRLPLVQHIVGAALANVLRGHEQYKVLNIGLKWPNDTYANGVTKIGGLVVKTTLIGTQAIVNIGCGINLDNDKPTRCINDMIREYNHTNQKQLPLLKYEQFLAMTFNEIEKLVELVQRGDFDKFYKIYYDLWLHGDQSITICDQDGSKTEAKVHGIDEYGYLEVMLANGTKQTVHPDGNSFDMLKGLIVPKFN</sequence>
<feature type="compositionally biased region" description="Polar residues" evidence="3">
    <location>
        <begin position="344"/>
        <end position="361"/>
    </location>
</feature>
<evidence type="ECO:0000256" key="3">
    <source>
        <dbReference type="SAM" id="MobiDB-lite"/>
    </source>
</evidence>
<evidence type="ECO:0000313" key="5">
    <source>
        <dbReference type="Proteomes" id="UP001652621"/>
    </source>
</evidence>
<feature type="compositionally biased region" description="Polar residues" evidence="3">
    <location>
        <begin position="480"/>
        <end position="490"/>
    </location>
</feature>
<dbReference type="RefSeq" id="XP_058984559.1">
    <property type="nucleotide sequence ID" value="XM_059128576.1"/>
</dbReference>
<feature type="compositionally biased region" description="Basic and acidic residues" evidence="3">
    <location>
        <begin position="331"/>
        <end position="343"/>
    </location>
</feature>